<keyword evidence="2" id="KW-1185">Reference proteome</keyword>
<dbReference type="RefSeq" id="WP_243326194.1">
    <property type="nucleotide sequence ID" value="NZ_JAKZMM010000043.1"/>
</dbReference>
<dbReference type="EMBL" id="JAKZMM010000043">
    <property type="protein sequence ID" value="MCJ2381789.1"/>
    <property type="molecule type" value="Genomic_DNA"/>
</dbReference>
<evidence type="ECO:0000313" key="2">
    <source>
        <dbReference type="Proteomes" id="UP001165444"/>
    </source>
</evidence>
<evidence type="ECO:0000313" key="1">
    <source>
        <dbReference type="EMBL" id="MCJ2381789.1"/>
    </source>
</evidence>
<dbReference type="Proteomes" id="UP001165444">
    <property type="component" value="Unassembled WGS sequence"/>
</dbReference>
<name>A0ABT0C449_9BACT</name>
<comment type="caution">
    <text evidence="1">The sequence shown here is derived from an EMBL/GenBank/DDBJ whole genome shotgun (WGS) entry which is preliminary data.</text>
</comment>
<sequence>MGTIRKEQTELIKKVQELFQQIDYAKIVDKLCKSGAVTEEEIKEQNWRLAKNMACAICSHIEWQYQPNSKSDKKQIKNLKHFI</sequence>
<gene>
    <name evidence="1" type="ORF">MUN53_14445</name>
</gene>
<organism evidence="1 2">
    <name type="scientific">Parabacteroides faecalis</name>
    <dbReference type="NCBI Taxonomy" id="2924040"/>
    <lineage>
        <taxon>Bacteria</taxon>
        <taxon>Pseudomonadati</taxon>
        <taxon>Bacteroidota</taxon>
        <taxon>Bacteroidia</taxon>
        <taxon>Bacteroidales</taxon>
        <taxon>Tannerellaceae</taxon>
        <taxon>Parabacteroides</taxon>
    </lineage>
</organism>
<proteinExistence type="predicted"/>
<reference evidence="1 2" key="1">
    <citation type="submission" date="2022-03" db="EMBL/GenBank/DDBJ databases">
        <title>Parabacteroides sp. nov. isolated from swine feces.</title>
        <authorList>
            <person name="Bak J.E."/>
        </authorList>
    </citation>
    <scope>NUCLEOTIDE SEQUENCE [LARGE SCALE GENOMIC DNA]</scope>
    <source>
        <strain evidence="1 2">AGMB00274</strain>
    </source>
</reference>
<protein>
    <submittedName>
        <fullName evidence="1">Uncharacterized protein</fullName>
    </submittedName>
</protein>
<accession>A0ABT0C449</accession>